<evidence type="ECO:0000256" key="3">
    <source>
        <dbReference type="ARBA" id="ARBA00022801"/>
    </source>
</evidence>
<organism evidence="10 11">
    <name type="scientific">Lactobacillus ultunensis DSM 16047</name>
    <dbReference type="NCBI Taxonomy" id="525365"/>
    <lineage>
        <taxon>Bacteria</taxon>
        <taxon>Bacillati</taxon>
        <taxon>Bacillota</taxon>
        <taxon>Bacilli</taxon>
        <taxon>Lactobacillales</taxon>
        <taxon>Lactobacillaceae</taxon>
        <taxon>Lactobacillus</taxon>
    </lineage>
</organism>
<dbReference type="InterPro" id="IPR049427">
    <property type="entry name" value="Acyl-ACP_TE_C"/>
</dbReference>
<feature type="domain" description="Acyl-ACP thioesterase N-terminal hotdog" evidence="8">
    <location>
        <begin position="2"/>
        <end position="119"/>
    </location>
</feature>
<keyword evidence="2" id="KW-0444">Lipid biosynthesis</keyword>
<dbReference type="PANTHER" id="PTHR31727:SF6">
    <property type="entry name" value="OLEOYL-ACYL CARRIER PROTEIN THIOESTERASE 1, CHLOROPLASTIC"/>
    <property type="match status" value="1"/>
</dbReference>
<evidence type="ECO:0000256" key="4">
    <source>
        <dbReference type="ARBA" id="ARBA00022832"/>
    </source>
</evidence>
<evidence type="ECO:0000256" key="2">
    <source>
        <dbReference type="ARBA" id="ARBA00022516"/>
    </source>
</evidence>
<dbReference type="Pfam" id="PF01643">
    <property type="entry name" value="Acyl-ACP_TE"/>
    <property type="match status" value="1"/>
</dbReference>
<dbReference type="STRING" id="525365.HMPREF0548_2130"/>
<name>C2ER34_9LACO</name>
<dbReference type="Gene3D" id="3.10.129.10">
    <property type="entry name" value="Hotdog Thioesterase"/>
    <property type="match status" value="1"/>
</dbReference>
<keyword evidence="4" id="KW-0276">Fatty acid metabolism</keyword>
<dbReference type="GO" id="GO:0016297">
    <property type="term" value="F:fatty acyl-[ACP] hydrolase activity"/>
    <property type="evidence" value="ECO:0007669"/>
    <property type="project" value="InterPro"/>
</dbReference>
<dbReference type="AlphaFoldDB" id="C2ER34"/>
<dbReference type="InterPro" id="IPR029069">
    <property type="entry name" value="HotDog_dom_sf"/>
</dbReference>
<dbReference type="SUPFAM" id="SSF54637">
    <property type="entry name" value="Thioesterase/thiol ester dehydrase-isomerase"/>
    <property type="match status" value="2"/>
</dbReference>
<evidence type="ECO:0000256" key="7">
    <source>
        <dbReference type="ARBA" id="ARBA00023160"/>
    </source>
</evidence>
<keyword evidence="11" id="KW-1185">Reference proteome</keyword>
<evidence type="ECO:0000313" key="11">
    <source>
        <dbReference type="Proteomes" id="UP000005583"/>
    </source>
</evidence>
<evidence type="ECO:0000256" key="1">
    <source>
        <dbReference type="ARBA" id="ARBA00006500"/>
    </source>
</evidence>
<evidence type="ECO:0000259" key="9">
    <source>
        <dbReference type="Pfam" id="PF20791"/>
    </source>
</evidence>
<dbReference type="InterPro" id="IPR002864">
    <property type="entry name" value="Acyl-ACP_thioesterase_NHD"/>
</dbReference>
<dbReference type="Proteomes" id="UP000005583">
    <property type="component" value="Unassembled WGS sequence"/>
</dbReference>
<dbReference type="EMBL" id="ACGU01000111">
    <property type="protein sequence ID" value="EEJ71019.1"/>
    <property type="molecule type" value="Genomic_DNA"/>
</dbReference>
<dbReference type="PANTHER" id="PTHR31727">
    <property type="entry name" value="OLEOYL-ACYL CARRIER PROTEIN THIOESTERASE 1, CHLOROPLASTIC"/>
    <property type="match status" value="1"/>
</dbReference>
<dbReference type="Pfam" id="PF20791">
    <property type="entry name" value="Acyl-ACP_TE_C"/>
    <property type="match status" value="1"/>
</dbReference>
<evidence type="ECO:0000256" key="5">
    <source>
        <dbReference type="ARBA" id="ARBA00022946"/>
    </source>
</evidence>
<keyword evidence="3" id="KW-0378">Hydrolase</keyword>
<dbReference type="PATRIC" id="fig|525365.8.peg.921"/>
<comment type="caution">
    <text evidence="10">The sequence shown here is derived from an EMBL/GenBank/DDBJ whole genome shotgun (WGS) entry which is preliminary data.</text>
</comment>
<keyword evidence="7" id="KW-0275">Fatty acid biosynthesis</keyword>
<keyword evidence="6" id="KW-0443">Lipid metabolism</keyword>
<accession>C2ER34</accession>
<gene>
    <name evidence="10" type="ORF">HMPREF0548_2130</name>
</gene>
<dbReference type="HOGENOM" id="CLU_045466_2_0_9"/>
<evidence type="ECO:0000259" key="8">
    <source>
        <dbReference type="Pfam" id="PF01643"/>
    </source>
</evidence>
<protein>
    <submittedName>
        <fullName evidence="10">Acyl-ACP thioesterase</fullName>
    </submittedName>
</protein>
<proteinExistence type="inferred from homology"/>
<feature type="domain" description="Acyl-ACP thioesterase-like C-terminal" evidence="9">
    <location>
        <begin position="150"/>
        <end position="243"/>
    </location>
</feature>
<comment type="similarity">
    <text evidence="1">Belongs to the acyl-ACP thioesterase family.</text>
</comment>
<evidence type="ECO:0000256" key="6">
    <source>
        <dbReference type="ARBA" id="ARBA00023098"/>
    </source>
</evidence>
<sequence>MKYTENYQIEFKDCDENRRLKLTALVDLLMQTSEHQLDQGGAGTEDLLKRGLGWVVTQYHFEIKALPQPGDKVILSTEASGYNRFFEYRDFGVSDQDGNPLVTVKSQWVMFDLKKRHLVPADIKMMKSWGVPLLDRMPRFPRLRAQDQYAQKRIYRARYDDLDTNHHVTNSHYFSWFIDMLDRDFLKKHVVNMIDIKFDKEVHYGESIYSCMNLIQDDNVISYHAIEAEDGTAKAVCELKWRKID</sequence>
<evidence type="ECO:0000313" key="10">
    <source>
        <dbReference type="EMBL" id="EEJ71019.1"/>
    </source>
</evidence>
<keyword evidence="5" id="KW-0809">Transit peptide</keyword>
<dbReference type="RefSeq" id="WP_007126875.1">
    <property type="nucleotide sequence ID" value="NZ_AZFO01000024.1"/>
</dbReference>
<reference evidence="10 11" key="1">
    <citation type="submission" date="2009-01" db="EMBL/GenBank/DDBJ databases">
        <authorList>
            <person name="Qin X."/>
            <person name="Bachman B."/>
            <person name="Battles P."/>
            <person name="Bell A."/>
            <person name="Bess C."/>
            <person name="Bickham C."/>
            <person name="Chaboub L."/>
            <person name="Chen D."/>
            <person name="Coyle M."/>
            <person name="Deiros D.R."/>
            <person name="Dinh H."/>
            <person name="Forbes L."/>
            <person name="Fowler G."/>
            <person name="Francisco L."/>
            <person name="Fu Q."/>
            <person name="Gubbala S."/>
            <person name="Hale W."/>
            <person name="Han Y."/>
            <person name="Hemphill L."/>
            <person name="Highlander S.K."/>
            <person name="Hirani K."/>
            <person name="Hogues M."/>
            <person name="Jackson L."/>
            <person name="Jakkamsetti A."/>
            <person name="Javaid M."/>
            <person name="Jiang H."/>
            <person name="Korchina V."/>
            <person name="Kovar C."/>
            <person name="Lara F."/>
            <person name="Lee S."/>
            <person name="Mata R."/>
            <person name="Mathew T."/>
            <person name="Moen C."/>
            <person name="Morales K."/>
            <person name="Munidasa M."/>
            <person name="Nazareth L."/>
            <person name="Ngo R."/>
            <person name="Nguyen L."/>
            <person name="Okwuonu G."/>
            <person name="Ongeri F."/>
            <person name="Patil S."/>
            <person name="Petrosino J."/>
            <person name="Pham C."/>
            <person name="Pham P."/>
            <person name="Pu L.-L."/>
            <person name="Puazo M."/>
            <person name="Raj R."/>
            <person name="Reid J."/>
            <person name="Rouhana J."/>
            <person name="Saada N."/>
            <person name="Shang Y."/>
            <person name="Simmons D."/>
            <person name="Thornton R."/>
            <person name="Warren J."/>
            <person name="Weissenberger G."/>
            <person name="Zhang J."/>
            <person name="Zhang L."/>
            <person name="Zhou C."/>
            <person name="Zhu D."/>
            <person name="Muzny D."/>
            <person name="Worley K."/>
            <person name="Gibbs R."/>
        </authorList>
    </citation>
    <scope>NUCLEOTIDE SEQUENCE [LARGE SCALE GENOMIC DNA]</scope>
    <source>
        <strain evidence="10 11">DSM 16047</strain>
    </source>
</reference>
<dbReference type="CDD" id="cd00586">
    <property type="entry name" value="4HBT"/>
    <property type="match status" value="1"/>
</dbReference>
<dbReference type="OrthoDB" id="9801517at2"/>
<dbReference type="GO" id="GO:0000036">
    <property type="term" value="F:acyl carrier activity"/>
    <property type="evidence" value="ECO:0007669"/>
    <property type="project" value="TreeGrafter"/>
</dbReference>
<dbReference type="eggNOG" id="COG3884">
    <property type="taxonomic scope" value="Bacteria"/>
</dbReference>
<dbReference type="InterPro" id="IPR045023">
    <property type="entry name" value="FATA/B"/>
</dbReference>